<feature type="domain" description="Carbohydrate kinase PfkB" evidence="3">
    <location>
        <begin position="42"/>
        <end position="292"/>
    </location>
</feature>
<proteinExistence type="predicted"/>
<gene>
    <name evidence="4" type="ORF">GE115_02620</name>
</gene>
<dbReference type="GO" id="GO:0005829">
    <property type="term" value="C:cytosol"/>
    <property type="evidence" value="ECO:0007669"/>
    <property type="project" value="TreeGrafter"/>
</dbReference>
<evidence type="ECO:0000313" key="5">
    <source>
        <dbReference type="Proteomes" id="UP000431080"/>
    </source>
</evidence>
<evidence type="ECO:0000256" key="1">
    <source>
        <dbReference type="ARBA" id="ARBA00022679"/>
    </source>
</evidence>
<dbReference type="Gene3D" id="3.40.1190.20">
    <property type="match status" value="1"/>
</dbReference>
<keyword evidence="1" id="KW-0808">Transferase</keyword>
<dbReference type="Proteomes" id="UP000431080">
    <property type="component" value="Unassembled WGS sequence"/>
</dbReference>
<dbReference type="PANTHER" id="PTHR10584:SF166">
    <property type="entry name" value="RIBOKINASE"/>
    <property type="match status" value="1"/>
</dbReference>
<evidence type="ECO:0000259" key="3">
    <source>
        <dbReference type="Pfam" id="PF00294"/>
    </source>
</evidence>
<dbReference type="EMBL" id="WJIF01000001">
    <property type="protein sequence ID" value="MRG58771.1"/>
    <property type="molecule type" value="Genomic_DNA"/>
</dbReference>
<dbReference type="InterPro" id="IPR011611">
    <property type="entry name" value="PfkB_dom"/>
</dbReference>
<dbReference type="PANTHER" id="PTHR10584">
    <property type="entry name" value="SUGAR KINASE"/>
    <property type="match status" value="1"/>
</dbReference>
<dbReference type="InterPro" id="IPR029056">
    <property type="entry name" value="Ribokinase-like"/>
</dbReference>
<sequence length="334" mass="34633">MAAVAEDAPAPRMLAAGQLFLDVVFSELAEAPRPGEECWTTSFGWGPGGVANYAITAARLGVPTVLCADVGSDPISALLCARLADEGIIDGTRARTDWSVPVTAAMNFDGDRALVTGGVPAAPLAALLDSAPVTEVATLHLDGSVAAWVRSRAARGTRVIADVGWDPSVSWDPALLRMLDGCYAFVPNEAEALAYTRADDALEAAHRLSERVPLSVVTRGVRGVVAVDSSTGDEVTTTAVDVPFVDATGAGDVFGAALAAATLVDWTLRERVDFASLVAAITVSRPGGAGSTPLGRELLPWLDAHVGAAEEGRFDYLRDAFSDGAPPFDTRTTS</sequence>
<name>A0A6I2F3H6_9MICO</name>
<keyword evidence="5" id="KW-1185">Reference proteome</keyword>
<dbReference type="GO" id="GO:0016301">
    <property type="term" value="F:kinase activity"/>
    <property type="evidence" value="ECO:0007669"/>
    <property type="project" value="UniProtKB-KW"/>
</dbReference>
<keyword evidence="2 4" id="KW-0418">Kinase</keyword>
<dbReference type="AlphaFoldDB" id="A0A6I2F3H6"/>
<dbReference type="Pfam" id="PF00294">
    <property type="entry name" value="PfkB"/>
    <property type="match status" value="1"/>
</dbReference>
<dbReference type="SUPFAM" id="SSF53613">
    <property type="entry name" value="Ribokinase-like"/>
    <property type="match status" value="1"/>
</dbReference>
<evidence type="ECO:0000256" key="2">
    <source>
        <dbReference type="ARBA" id="ARBA00022777"/>
    </source>
</evidence>
<reference evidence="4 5" key="1">
    <citation type="submission" date="2019-10" db="EMBL/GenBank/DDBJ databases">
        <authorList>
            <person name="Nie G."/>
            <person name="Ming H."/>
            <person name="Yi B."/>
        </authorList>
    </citation>
    <scope>NUCLEOTIDE SEQUENCE [LARGE SCALE GENOMIC DNA]</scope>
    <source>
        <strain evidence="4 5">CFH 90414</strain>
    </source>
</reference>
<evidence type="ECO:0000313" key="4">
    <source>
        <dbReference type="EMBL" id="MRG58771.1"/>
    </source>
</evidence>
<organism evidence="4 5">
    <name type="scientific">Agromyces agglutinans</name>
    <dbReference type="NCBI Taxonomy" id="2662258"/>
    <lineage>
        <taxon>Bacteria</taxon>
        <taxon>Bacillati</taxon>
        <taxon>Actinomycetota</taxon>
        <taxon>Actinomycetes</taxon>
        <taxon>Micrococcales</taxon>
        <taxon>Microbacteriaceae</taxon>
        <taxon>Agromyces</taxon>
    </lineage>
</organism>
<accession>A0A6I2F3H6</accession>
<comment type="caution">
    <text evidence="4">The sequence shown here is derived from an EMBL/GenBank/DDBJ whole genome shotgun (WGS) entry which is preliminary data.</text>
</comment>
<protein>
    <submittedName>
        <fullName evidence="4">Carbohydrate kinase family protein</fullName>
    </submittedName>
</protein>